<dbReference type="InterPro" id="IPR024747">
    <property type="entry name" value="Pyridox_Oxase-rel"/>
</dbReference>
<evidence type="ECO:0000313" key="4">
    <source>
        <dbReference type="Proteomes" id="UP000011543"/>
    </source>
</evidence>
<dbReference type="EMBL" id="CP001933">
    <property type="protein sequence ID" value="ADD07323.1"/>
    <property type="molecule type" value="Genomic_DNA"/>
</dbReference>
<dbReference type="GeneID" id="8826652"/>
<dbReference type="KEGG" id="nmg:Nmag_3782"/>
<evidence type="ECO:0000313" key="3">
    <source>
        <dbReference type="Proteomes" id="UP000001879"/>
    </source>
</evidence>
<reference evidence="1 3" key="2">
    <citation type="journal article" date="2012" name="BMC Genomics">
        <title>A comparative genomics perspective on the genetic content of the alkaliphilic haloarchaeon Natrialba magadii ATCC 43099T.</title>
        <authorList>
            <person name="Siddaramappa S."/>
            <person name="Challacombe J.F."/>
            <person name="Decastro R.E."/>
            <person name="Pfeiffer F."/>
            <person name="Sastre D.E."/>
            <person name="Gimenez M.I."/>
            <person name="Paggi R.A."/>
            <person name="Detter J.C."/>
            <person name="Davenport K.W."/>
            <person name="Goodwin L.A."/>
            <person name="Kyrpides N."/>
            <person name="Tapia R."/>
            <person name="Pitluck S."/>
            <person name="Lucas S."/>
            <person name="Woyke T."/>
            <person name="Maupin-Furlow J.A."/>
        </authorList>
    </citation>
    <scope>NUCLEOTIDE SEQUENCE [LARGE SCALE GENOMIC DNA]</scope>
    <source>
        <strain evidence="1">ATCC 43099</strain>
        <strain evidence="3">ATCC 43099 / DSM 3394 / CCM 3739 / CIP 104546 / IAM 13178 / JCM 8861 / NBRC 102185 / NCIMB 2190 / MS3</strain>
    </source>
</reference>
<dbReference type="PATRIC" id="fig|547559.17.peg.688"/>
<reference evidence="2 4" key="3">
    <citation type="journal article" date="2014" name="PLoS Genet.">
        <title>Phylogenetically driven sequencing of extremely halophilic archaea reveals strategies for static and dynamic osmo-response.</title>
        <authorList>
            <person name="Becker E.A."/>
            <person name="Seitzer P.M."/>
            <person name="Tritt A."/>
            <person name="Larsen D."/>
            <person name="Krusor M."/>
            <person name="Yao A.I."/>
            <person name="Wu D."/>
            <person name="Madern D."/>
            <person name="Eisen J.A."/>
            <person name="Darling A.E."/>
            <person name="Facciotti M.T."/>
        </authorList>
    </citation>
    <scope>NUCLEOTIDE SEQUENCE [LARGE SCALE GENOMIC DNA]</scope>
    <source>
        <strain evidence="4">ATCC 43099 / DSM 3394 / CCM 3739 / CIP 104546 / IAM 13178 / JCM 8861 / NBRC 102185 / NCIMB 2190 / MS3</strain>
        <strain evidence="2">MS-3</strain>
    </source>
</reference>
<keyword evidence="3" id="KW-1185">Reference proteome</keyword>
<proteinExistence type="predicted"/>
<dbReference type="HOGENOM" id="CLU_124266_0_0_2"/>
<geneLocation type="plasmid" evidence="1 3">
    <name>pNMAG01</name>
</geneLocation>
<dbReference type="Proteomes" id="UP000001879">
    <property type="component" value="Plasmid pNMAG01"/>
</dbReference>
<dbReference type="OrthoDB" id="288110at2157"/>
<dbReference type="InterPro" id="IPR012349">
    <property type="entry name" value="Split_barrel_FMN-bd"/>
</dbReference>
<organism evidence="1 3">
    <name type="scientific">Natrialba magadii (strain ATCC 43099 / DSM 3394 / CCM 3739 / CIP 104546 / IAM 13178 / JCM 8861 / NBRC 102185 / NCIMB 2190 / MS3)</name>
    <name type="common">Natronobacterium magadii</name>
    <dbReference type="NCBI Taxonomy" id="547559"/>
    <lineage>
        <taxon>Archaea</taxon>
        <taxon>Methanobacteriati</taxon>
        <taxon>Methanobacteriota</taxon>
        <taxon>Stenosarchaea group</taxon>
        <taxon>Halobacteria</taxon>
        <taxon>Halobacteriales</taxon>
        <taxon>Natrialbaceae</taxon>
        <taxon>Natrialba</taxon>
    </lineage>
</organism>
<dbReference type="Gene3D" id="2.30.110.10">
    <property type="entry name" value="Electron Transport, Fmn-binding Protein, Chain A"/>
    <property type="match status" value="1"/>
</dbReference>
<name>D3T164_NATMM</name>
<dbReference type="Proteomes" id="UP000011543">
    <property type="component" value="Unassembled WGS sequence"/>
</dbReference>
<reference evidence="1" key="4">
    <citation type="submission" date="2016-09" db="EMBL/GenBank/DDBJ databases">
        <authorList>
            <person name="Pfeiffer F."/>
        </authorList>
    </citation>
    <scope>NUCLEOTIDE SEQUENCE</scope>
    <source>
        <strain evidence="1">ATCC 43099</strain>
        <plasmid evidence="1">pNMAG01</plasmid>
    </source>
</reference>
<evidence type="ECO:0000313" key="1">
    <source>
        <dbReference type="EMBL" id="ADD07323.1"/>
    </source>
</evidence>
<evidence type="ECO:0000313" key="2">
    <source>
        <dbReference type="EMBL" id="ELY32704.1"/>
    </source>
</evidence>
<dbReference type="AlphaFoldDB" id="D3T164"/>
<dbReference type="SUPFAM" id="SSF50475">
    <property type="entry name" value="FMN-binding split barrel"/>
    <property type="match status" value="1"/>
</dbReference>
<accession>D3T164</accession>
<gene>
    <name evidence="1" type="ordered locus">Nmag_3782</name>
    <name evidence="2" type="ORF">C500_03604</name>
</gene>
<dbReference type="RefSeq" id="WP_004214262.1">
    <property type="nucleotide sequence ID" value="NC_013923.1"/>
</dbReference>
<dbReference type="EMBL" id="AOHS01000013">
    <property type="protein sequence ID" value="ELY32704.1"/>
    <property type="molecule type" value="Genomic_DNA"/>
</dbReference>
<keyword evidence="1" id="KW-0614">Plasmid</keyword>
<sequence>MATEALTDEEIDAFLREHGTGVLSVADGSDAYAIPQSFGYDGEDLYFQFVSAAHSSKQSFAEQTETATFTVYDDEPAQSVIARGALAPVSADESTHAMSVIAENAMIPTVNISPDTPVPALSFQLYRLQPTELTGRTFGPVVDNSSQPLPEPWSNHLENALQCDDPEEKDYHIRQAFQLSESVTNAE</sequence>
<dbReference type="Pfam" id="PF12900">
    <property type="entry name" value="Pyridox_ox_2"/>
    <property type="match status" value="1"/>
</dbReference>
<reference evidence="3" key="1">
    <citation type="submission" date="2010-02" db="EMBL/GenBank/DDBJ databases">
        <title>Complete sequence of plasmid 1 of Natrialba magadii ATCC 43099.</title>
        <authorList>
            <consortium name="US DOE Joint Genome Institute"/>
            <person name="Lucas S."/>
            <person name="Copeland A."/>
            <person name="Lapidus A."/>
            <person name="Cheng J.-F."/>
            <person name="Bruce D."/>
            <person name="Goodwin L."/>
            <person name="Pitluck S."/>
            <person name="Davenport K."/>
            <person name="Saunders E."/>
            <person name="Detter J.C."/>
            <person name="Han C."/>
            <person name="Tapia R."/>
            <person name="Land M."/>
            <person name="Hauser L."/>
            <person name="Kyrpides N."/>
            <person name="Mikhailova N."/>
            <person name="De Castro R.E."/>
            <person name="Maupin-Furlow J.A."/>
            <person name="Woyke T."/>
        </authorList>
    </citation>
    <scope>NUCLEOTIDE SEQUENCE [LARGE SCALE GENOMIC DNA]</scope>
    <source>
        <strain evidence="3">ATCC 43099 / DSM 3394 / CCM 3739 / CIP 104546 / IAM 13178 / JCM 8861 / NBRC 102185 / NCIMB 2190 / MS3</strain>
        <plasmid evidence="3">pNMAG01</plasmid>
    </source>
</reference>
<protein>
    <submittedName>
        <fullName evidence="1">FMN-binding domain protein</fullName>
    </submittedName>
    <submittedName>
        <fullName evidence="2">Pyridoxamine 5'-phosphate oxidase-like FMN-binding protein</fullName>
    </submittedName>
</protein>